<sequence length="113" mass="11546">MVRDGNLPLADETRDDLGLLSSEVIANAVRHTTGPCSVTVRWTGGRLRVEVTDTVAALPAPRGREPYAGSGRGLAPVASVAASRGGARTATGGVVWFEVAPAVPTAALDRPAS</sequence>
<dbReference type="SUPFAM" id="SSF55874">
    <property type="entry name" value="ATPase domain of HSP90 chaperone/DNA topoisomerase II/histidine kinase"/>
    <property type="match status" value="1"/>
</dbReference>
<dbReference type="InterPro" id="IPR036890">
    <property type="entry name" value="HATPase_C_sf"/>
</dbReference>
<accession>A0A5N8W5N7</accession>
<dbReference type="AlphaFoldDB" id="A0A5N8W5N7"/>
<keyword evidence="1" id="KW-0808">Transferase</keyword>
<reference evidence="3 4" key="1">
    <citation type="submission" date="2019-07" db="EMBL/GenBank/DDBJ databases">
        <title>New species of Amycolatopsis and Streptomyces.</title>
        <authorList>
            <person name="Duangmal K."/>
            <person name="Teo W.F.A."/>
            <person name="Lipun K."/>
        </authorList>
    </citation>
    <scope>NUCLEOTIDE SEQUENCE [LARGE SCALE GENOMIC DNA]</scope>
    <source>
        <strain evidence="3 4">TISTR 2346</strain>
    </source>
</reference>
<keyword evidence="3" id="KW-0067">ATP-binding</keyword>
<evidence type="ECO:0000259" key="2">
    <source>
        <dbReference type="Pfam" id="PF13581"/>
    </source>
</evidence>
<protein>
    <submittedName>
        <fullName evidence="3">ATP-binding protein</fullName>
    </submittedName>
</protein>
<keyword evidence="1" id="KW-0418">Kinase</keyword>
<organism evidence="3 4">
    <name type="scientific">Streptomyces phyllanthi</name>
    <dbReference type="NCBI Taxonomy" id="1803180"/>
    <lineage>
        <taxon>Bacteria</taxon>
        <taxon>Bacillati</taxon>
        <taxon>Actinomycetota</taxon>
        <taxon>Actinomycetes</taxon>
        <taxon>Kitasatosporales</taxon>
        <taxon>Streptomycetaceae</taxon>
        <taxon>Streptomyces</taxon>
    </lineage>
</organism>
<dbReference type="GO" id="GO:0004674">
    <property type="term" value="F:protein serine/threonine kinase activity"/>
    <property type="evidence" value="ECO:0007669"/>
    <property type="project" value="UniProtKB-KW"/>
</dbReference>
<dbReference type="PANTHER" id="PTHR35526:SF3">
    <property type="entry name" value="ANTI-SIGMA-F FACTOR RSBW"/>
    <property type="match status" value="1"/>
</dbReference>
<proteinExistence type="predicted"/>
<dbReference type="CDD" id="cd16936">
    <property type="entry name" value="HATPase_RsbW-like"/>
    <property type="match status" value="1"/>
</dbReference>
<evidence type="ECO:0000256" key="1">
    <source>
        <dbReference type="ARBA" id="ARBA00022527"/>
    </source>
</evidence>
<dbReference type="InterPro" id="IPR050267">
    <property type="entry name" value="Anti-sigma-factor_SerPK"/>
</dbReference>
<dbReference type="OrthoDB" id="3527613at2"/>
<evidence type="ECO:0000313" key="4">
    <source>
        <dbReference type="Proteomes" id="UP000326979"/>
    </source>
</evidence>
<name>A0A5N8W5N7_9ACTN</name>
<keyword evidence="1" id="KW-0723">Serine/threonine-protein kinase</keyword>
<keyword evidence="3" id="KW-0547">Nucleotide-binding</keyword>
<dbReference type="RefSeq" id="WP_152787178.1">
    <property type="nucleotide sequence ID" value="NZ_BAABEQ010000157.1"/>
</dbReference>
<dbReference type="Gene3D" id="3.30.565.10">
    <property type="entry name" value="Histidine kinase-like ATPase, C-terminal domain"/>
    <property type="match status" value="1"/>
</dbReference>
<gene>
    <name evidence="3" type="ORF">FNH04_22980</name>
</gene>
<dbReference type="GO" id="GO:0005524">
    <property type="term" value="F:ATP binding"/>
    <property type="evidence" value="ECO:0007669"/>
    <property type="project" value="UniProtKB-KW"/>
</dbReference>
<dbReference type="EMBL" id="VJZE01000168">
    <property type="protein sequence ID" value="MPY42659.1"/>
    <property type="molecule type" value="Genomic_DNA"/>
</dbReference>
<feature type="domain" description="Histidine kinase/HSP90-like ATPase" evidence="2">
    <location>
        <begin position="9"/>
        <end position="83"/>
    </location>
</feature>
<dbReference type="PANTHER" id="PTHR35526">
    <property type="entry name" value="ANTI-SIGMA-F FACTOR RSBW-RELATED"/>
    <property type="match status" value="1"/>
</dbReference>
<dbReference type="InterPro" id="IPR003594">
    <property type="entry name" value="HATPase_dom"/>
</dbReference>
<dbReference type="Proteomes" id="UP000326979">
    <property type="component" value="Unassembled WGS sequence"/>
</dbReference>
<dbReference type="Pfam" id="PF13581">
    <property type="entry name" value="HATPase_c_2"/>
    <property type="match status" value="1"/>
</dbReference>
<evidence type="ECO:0000313" key="3">
    <source>
        <dbReference type="EMBL" id="MPY42659.1"/>
    </source>
</evidence>
<keyword evidence="4" id="KW-1185">Reference proteome</keyword>
<comment type="caution">
    <text evidence="3">The sequence shown here is derived from an EMBL/GenBank/DDBJ whole genome shotgun (WGS) entry which is preliminary data.</text>
</comment>